<accession>A0A438HF80</accession>
<protein>
    <submittedName>
        <fullName evidence="2">Uncharacterized protein</fullName>
    </submittedName>
</protein>
<dbReference type="EMBL" id="QGNW01000232">
    <property type="protein sequence ID" value="RVW83123.1"/>
    <property type="molecule type" value="Genomic_DNA"/>
</dbReference>
<evidence type="ECO:0000313" key="2">
    <source>
        <dbReference type="EMBL" id="RVW83123.1"/>
    </source>
</evidence>
<name>A0A438HF80_VITVI</name>
<dbReference type="Proteomes" id="UP000288805">
    <property type="component" value="Unassembled WGS sequence"/>
</dbReference>
<proteinExistence type="predicted"/>
<reference evidence="2 3" key="1">
    <citation type="journal article" date="2018" name="PLoS Genet.">
        <title>Population sequencing reveals clonal diversity and ancestral inbreeding in the grapevine cultivar Chardonnay.</title>
        <authorList>
            <person name="Roach M.J."/>
            <person name="Johnson D.L."/>
            <person name="Bohlmann J."/>
            <person name="van Vuuren H.J."/>
            <person name="Jones S.J."/>
            <person name="Pretorius I.S."/>
            <person name="Schmidt S.A."/>
            <person name="Borneman A.R."/>
        </authorList>
    </citation>
    <scope>NUCLEOTIDE SEQUENCE [LARGE SCALE GENOMIC DNA]</scope>
    <source>
        <strain evidence="3">cv. Chardonnay</strain>
        <tissue evidence="2">Leaf</tissue>
    </source>
</reference>
<dbReference type="AlphaFoldDB" id="A0A438HF80"/>
<gene>
    <name evidence="2" type="ORF">CK203_040738</name>
</gene>
<organism evidence="2 3">
    <name type="scientific">Vitis vinifera</name>
    <name type="common">Grape</name>
    <dbReference type="NCBI Taxonomy" id="29760"/>
    <lineage>
        <taxon>Eukaryota</taxon>
        <taxon>Viridiplantae</taxon>
        <taxon>Streptophyta</taxon>
        <taxon>Embryophyta</taxon>
        <taxon>Tracheophyta</taxon>
        <taxon>Spermatophyta</taxon>
        <taxon>Magnoliopsida</taxon>
        <taxon>eudicotyledons</taxon>
        <taxon>Gunneridae</taxon>
        <taxon>Pentapetalae</taxon>
        <taxon>rosids</taxon>
        <taxon>Vitales</taxon>
        <taxon>Vitaceae</taxon>
        <taxon>Viteae</taxon>
        <taxon>Vitis</taxon>
    </lineage>
</organism>
<sequence>MHLTDPAVPGQRSRSKVLIGRAASSSYAEPTAAPRTAFQSQILWPSIPKVPHMLRRTQDFKKFYELRVVGALLHVSVHMPLPHDTIWITTVVAGAFYSDNTSMPQIAPPPPPPSEQHTPTIL</sequence>
<evidence type="ECO:0000256" key="1">
    <source>
        <dbReference type="SAM" id="MobiDB-lite"/>
    </source>
</evidence>
<feature type="region of interest" description="Disordered" evidence="1">
    <location>
        <begin position="102"/>
        <end position="122"/>
    </location>
</feature>
<comment type="caution">
    <text evidence="2">The sequence shown here is derived from an EMBL/GenBank/DDBJ whole genome shotgun (WGS) entry which is preliminary data.</text>
</comment>
<evidence type="ECO:0000313" key="3">
    <source>
        <dbReference type="Proteomes" id="UP000288805"/>
    </source>
</evidence>